<comment type="similarity">
    <text evidence="1">Belongs to the UPF0738 family.</text>
</comment>
<dbReference type="RefSeq" id="WP_126864073.1">
    <property type="nucleotide sequence ID" value="NZ_JAUSTX010000001.1"/>
</dbReference>
<comment type="caution">
    <text evidence="2">The sequence shown here is derived from an EMBL/GenBank/DDBJ whole genome shotgun (WGS) entry which is preliminary data.</text>
</comment>
<evidence type="ECO:0000256" key="1">
    <source>
        <dbReference type="HAMAP-Rule" id="MF_01861"/>
    </source>
</evidence>
<dbReference type="InterPro" id="IPR020908">
    <property type="entry name" value="UPF0738"/>
</dbReference>
<organism evidence="2 3">
    <name type="scientific">Peribacillus cavernae</name>
    <dbReference type="NCBI Taxonomy" id="1674310"/>
    <lineage>
        <taxon>Bacteria</taxon>
        <taxon>Bacillati</taxon>
        <taxon>Bacillota</taxon>
        <taxon>Bacilli</taxon>
        <taxon>Bacillales</taxon>
        <taxon>Bacillaceae</taxon>
        <taxon>Peribacillus</taxon>
    </lineage>
</organism>
<dbReference type="HAMAP" id="MF_01861">
    <property type="entry name" value="UPF0738"/>
    <property type="match status" value="1"/>
</dbReference>
<dbReference type="EMBL" id="RYZZ01000007">
    <property type="protein sequence ID" value="RUQ30051.1"/>
    <property type="molecule type" value="Genomic_DNA"/>
</dbReference>
<gene>
    <name evidence="2" type="ORF">ELQ35_06775</name>
</gene>
<proteinExistence type="inferred from homology"/>
<keyword evidence="3" id="KW-1185">Reference proteome</keyword>
<reference evidence="2 3" key="1">
    <citation type="submission" date="2018-12" db="EMBL/GenBank/DDBJ databases">
        <title>Bacillus chawlae sp. nov., Bacillus glennii sp. nov., and Bacillus saganii sp. nov. Isolated from the Vehicle Assembly Building at Kennedy Space Center where the Viking Spacecraft were Assembled.</title>
        <authorList>
            <person name="Seuylemezian A."/>
            <person name="Vaishampayan P."/>
        </authorList>
    </citation>
    <scope>NUCLEOTIDE SEQUENCE [LARGE SCALE GENOMIC DNA]</scope>
    <source>
        <strain evidence="2 3">L5</strain>
    </source>
</reference>
<accession>A0A3S0TY59</accession>
<evidence type="ECO:0000313" key="2">
    <source>
        <dbReference type="EMBL" id="RUQ30051.1"/>
    </source>
</evidence>
<dbReference type="OrthoDB" id="2966478at2"/>
<sequence>MREKITIKEIDIDNQQLLLKTEGTVDLAELTPKEQMLVDSDGAAFIYITENNDDYTYISLPETVWPHLKEAVSKKLPVVLISDDEKLELTGISEELAYLIDNIQGNSNYGEELVSSVERIFLK</sequence>
<evidence type="ECO:0000313" key="3">
    <source>
        <dbReference type="Proteomes" id="UP000267430"/>
    </source>
</evidence>
<dbReference type="AlphaFoldDB" id="A0A3S0TY59"/>
<name>A0A3S0TY59_9BACI</name>
<dbReference type="Proteomes" id="UP000267430">
    <property type="component" value="Unassembled WGS sequence"/>
</dbReference>
<protein>
    <recommendedName>
        <fullName evidence="1">UPF0738 protein ELQ35_06775</fullName>
    </recommendedName>
</protein>
<dbReference type="Pfam" id="PF19785">
    <property type="entry name" value="UPF0738"/>
    <property type="match status" value="1"/>
</dbReference>